<dbReference type="PANTHER" id="PTHR38050:SF2">
    <property type="entry name" value="FERULOYL ESTERASE C-RELATED"/>
    <property type="match status" value="1"/>
</dbReference>
<reference evidence="11 12" key="1">
    <citation type="submission" date="2024-07" db="EMBL/GenBank/DDBJ databases">
        <title>Draft sequence of the Neodothiora populina.</title>
        <authorList>
            <person name="Drown D.D."/>
            <person name="Schuette U.S."/>
            <person name="Buechlein A.B."/>
            <person name="Rusch D.R."/>
            <person name="Winton L.W."/>
            <person name="Adams G.A."/>
        </authorList>
    </citation>
    <scope>NUCLEOTIDE SEQUENCE [LARGE SCALE GENOMIC DNA]</scope>
    <source>
        <strain evidence="11 12">CPC 39397</strain>
    </source>
</reference>
<dbReference type="Gene3D" id="3.40.50.1820">
    <property type="entry name" value="alpha/beta hydrolase"/>
    <property type="match status" value="1"/>
</dbReference>
<dbReference type="InterPro" id="IPR029058">
    <property type="entry name" value="AB_hydrolase_fold"/>
</dbReference>
<evidence type="ECO:0000256" key="4">
    <source>
        <dbReference type="ARBA" id="ARBA00022651"/>
    </source>
</evidence>
<evidence type="ECO:0000256" key="1">
    <source>
        <dbReference type="ARBA" id="ARBA00004613"/>
    </source>
</evidence>
<evidence type="ECO:0000256" key="6">
    <source>
        <dbReference type="ARBA" id="ARBA00022801"/>
    </source>
</evidence>
<comment type="subcellular location">
    <subcellularLocation>
        <location evidence="1">Secreted</location>
    </subcellularLocation>
</comment>
<dbReference type="SUPFAM" id="SSF53474">
    <property type="entry name" value="alpha/beta-Hydrolases"/>
    <property type="match status" value="1"/>
</dbReference>
<proteinExistence type="predicted"/>
<dbReference type="EC" id="3.1.1.73" evidence="2"/>
<dbReference type="InterPro" id="IPR043595">
    <property type="entry name" value="FaeB/C/D"/>
</dbReference>
<evidence type="ECO:0000256" key="2">
    <source>
        <dbReference type="ARBA" id="ARBA00013091"/>
    </source>
</evidence>
<keyword evidence="12" id="KW-1185">Reference proteome</keyword>
<comment type="caution">
    <text evidence="11">The sequence shown here is derived from an EMBL/GenBank/DDBJ whole genome shotgun (WGS) entry which is preliminary data.</text>
</comment>
<name>A0ABR3P7I5_9PEZI</name>
<keyword evidence="6" id="KW-0378">Hydrolase</keyword>
<sequence length="344" mass="38004">MVSRSCLFIKDIQFAVLVSCLVGLCAASPSDGCTNYDQPPLKPGSPSYHFSFNSSQGGGERHVLLNVPRAYRHGVPVPLILAFHGKHQTPKDFEYQTQLSNPEFVEDAVVVYPEGVNAQWTGDPTAPLTSEIDDVQMVVDLLDHLLENLCVDTARIHAYGFSNGGGLVDLLACDPSTSQRFASFAATSPAVYKDVALREPLFSTCPSAIGKATPMLWFFGTKDPVIDIGGKDTPDGETYPVEQRMKGWAGRNGCDIDRPKVMSLHDGRVEWTKWSGQRYGRDVVQLYKVKGWGHGVANSWSMDNDYQRYGPTPFDGTSIIMDFFKAWPAGAMGEPYDRHERDEL</sequence>
<evidence type="ECO:0000256" key="8">
    <source>
        <dbReference type="ARBA" id="ARBA00023326"/>
    </source>
</evidence>
<evidence type="ECO:0000313" key="11">
    <source>
        <dbReference type="EMBL" id="KAL1302032.1"/>
    </source>
</evidence>
<keyword evidence="5 10" id="KW-0732">Signal</keyword>
<feature type="chain" id="PRO_5046577427" description="feruloyl esterase" evidence="10">
    <location>
        <begin position="28"/>
        <end position="344"/>
    </location>
</feature>
<evidence type="ECO:0000256" key="9">
    <source>
        <dbReference type="ARBA" id="ARBA00034075"/>
    </source>
</evidence>
<protein>
    <recommendedName>
        <fullName evidence="2">feruloyl esterase</fullName>
        <ecNumber evidence="2">3.1.1.73</ecNumber>
    </recommendedName>
</protein>
<evidence type="ECO:0000313" key="12">
    <source>
        <dbReference type="Proteomes" id="UP001562354"/>
    </source>
</evidence>
<accession>A0ABR3P7I5</accession>
<comment type="catalytic activity">
    <reaction evidence="9">
        <text>feruloyl-polysaccharide + H2O = ferulate + polysaccharide.</text>
        <dbReference type="EC" id="3.1.1.73"/>
    </reaction>
</comment>
<dbReference type="Proteomes" id="UP001562354">
    <property type="component" value="Unassembled WGS sequence"/>
</dbReference>
<dbReference type="PANTHER" id="PTHR38050">
    <property type="match status" value="1"/>
</dbReference>
<evidence type="ECO:0000256" key="10">
    <source>
        <dbReference type="SAM" id="SignalP"/>
    </source>
</evidence>
<dbReference type="EMBL" id="JBFMKM010000012">
    <property type="protein sequence ID" value="KAL1302032.1"/>
    <property type="molecule type" value="Genomic_DNA"/>
</dbReference>
<dbReference type="RefSeq" id="XP_069198308.1">
    <property type="nucleotide sequence ID" value="XM_069341800.1"/>
</dbReference>
<evidence type="ECO:0000256" key="3">
    <source>
        <dbReference type="ARBA" id="ARBA00022525"/>
    </source>
</evidence>
<keyword evidence="8" id="KW-0624">Polysaccharide degradation</keyword>
<keyword evidence="3" id="KW-0964">Secreted</keyword>
<feature type="signal peptide" evidence="10">
    <location>
        <begin position="1"/>
        <end position="27"/>
    </location>
</feature>
<keyword evidence="7" id="KW-0119">Carbohydrate metabolism</keyword>
<organism evidence="11 12">
    <name type="scientific">Neodothiora populina</name>
    <dbReference type="NCBI Taxonomy" id="2781224"/>
    <lineage>
        <taxon>Eukaryota</taxon>
        <taxon>Fungi</taxon>
        <taxon>Dikarya</taxon>
        <taxon>Ascomycota</taxon>
        <taxon>Pezizomycotina</taxon>
        <taxon>Dothideomycetes</taxon>
        <taxon>Dothideomycetidae</taxon>
        <taxon>Dothideales</taxon>
        <taxon>Dothioraceae</taxon>
        <taxon>Neodothiora</taxon>
    </lineage>
</organism>
<gene>
    <name evidence="11" type="ORF">AAFC00_002481</name>
</gene>
<evidence type="ECO:0000256" key="7">
    <source>
        <dbReference type="ARBA" id="ARBA00023277"/>
    </source>
</evidence>
<keyword evidence="4" id="KW-0858">Xylan degradation</keyword>
<evidence type="ECO:0000256" key="5">
    <source>
        <dbReference type="ARBA" id="ARBA00022729"/>
    </source>
</evidence>
<dbReference type="GeneID" id="95976183"/>